<dbReference type="InterPro" id="IPR029044">
    <property type="entry name" value="Nucleotide-diphossugar_trans"/>
</dbReference>
<sequence length="342" mass="40842">MEVNIATGFDRTYCGVACVMIKSLIEHASIENRYNIYILHNDIGIEDQYYFLSLSKSKKNVNISFINIEEYDFFAKISLYASRHTTKATYYRLFLPYFFEDIDKILYLDGDCILLNDISSLYTFDLENNYIAGSRDVNLSSIDFLKKHSPFDLYFSDYNSFYDYFKFYLGFNEYKMQNYINAGVVLMNLDKMRKENWHDKMQEALSRIFLYHDQDIINYYCQDSICYIENIWNMPNILLKESWEGNIQIKNIHSYSTGLGKPWLNINTIGAKLYWQILRDTPYYEDMFLKFLDKNITQIKNKEAVEIVYKKSSFERKLNKLKTKPLLFFIDMFSKRIKNVKG</sequence>
<name>A0A5T1ACG0_CAMCO</name>
<dbReference type="GO" id="GO:0046872">
    <property type="term" value="F:metal ion binding"/>
    <property type="evidence" value="ECO:0007669"/>
    <property type="project" value="UniProtKB-KW"/>
</dbReference>
<gene>
    <name evidence="4" type="ORF">CRL21_07650</name>
    <name evidence="5" type="ORF">F1P02_08270</name>
</gene>
<comment type="caution">
    <text evidence="4">The sequence shown here is derived from an EMBL/GenBank/DDBJ whole genome shotgun (WGS) entry which is preliminary data.</text>
</comment>
<dbReference type="RefSeq" id="WP_002813236.1">
    <property type="nucleotide sequence ID" value="NZ_AP028407.1"/>
</dbReference>
<keyword evidence="2 4" id="KW-0808">Transferase</keyword>
<dbReference type="AlphaFoldDB" id="A0A5T1ACG0"/>
<protein>
    <submittedName>
        <fullName evidence="4">Glycosyltransferase family 8 protein</fullName>
    </submittedName>
</protein>
<dbReference type="CDD" id="cd04194">
    <property type="entry name" value="GT8_A4GalT_like"/>
    <property type="match status" value="1"/>
</dbReference>
<proteinExistence type="predicted"/>
<dbReference type="EMBL" id="AAKFOM010000027">
    <property type="protein sequence ID" value="ECR3143989.1"/>
    <property type="molecule type" value="Genomic_DNA"/>
</dbReference>
<dbReference type="GO" id="GO:0016757">
    <property type="term" value="F:glycosyltransferase activity"/>
    <property type="evidence" value="ECO:0007669"/>
    <property type="project" value="UniProtKB-KW"/>
</dbReference>
<keyword evidence="1" id="KW-0328">Glycosyltransferase</keyword>
<keyword evidence="3" id="KW-0479">Metal-binding</keyword>
<dbReference type="SUPFAM" id="SSF53448">
    <property type="entry name" value="Nucleotide-diphospho-sugar transferases"/>
    <property type="match status" value="1"/>
</dbReference>
<reference evidence="5" key="2">
    <citation type="submission" date="2019-09" db="EMBL/GenBank/DDBJ databases">
        <authorList>
            <person name="Ashton P.M."/>
            <person name="Dallman T."/>
            <person name="Nair S."/>
            <person name="De Pinna E."/>
            <person name="Peters T."/>
            <person name="Grant K."/>
        </authorList>
    </citation>
    <scope>NUCLEOTIDE SEQUENCE</scope>
    <source>
        <strain evidence="5">189198</strain>
    </source>
</reference>
<evidence type="ECO:0000313" key="4">
    <source>
        <dbReference type="EMBL" id="EAK6720056.1"/>
    </source>
</evidence>
<evidence type="ECO:0000256" key="1">
    <source>
        <dbReference type="ARBA" id="ARBA00022676"/>
    </source>
</evidence>
<dbReference type="Pfam" id="PF01501">
    <property type="entry name" value="Glyco_transf_8"/>
    <property type="match status" value="1"/>
</dbReference>
<dbReference type="PANTHER" id="PTHR13778">
    <property type="entry name" value="GLYCOSYLTRANSFERASE 8 DOMAIN-CONTAINING PROTEIN"/>
    <property type="match status" value="1"/>
</dbReference>
<dbReference type="InterPro" id="IPR050748">
    <property type="entry name" value="Glycosyltrans_8_dom-fam"/>
</dbReference>
<evidence type="ECO:0000256" key="3">
    <source>
        <dbReference type="ARBA" id="ARBA00022723"/>
    </source>
</evidence>
<accession>A0A5T1ACG0</accession>
<evidence type="ECO:0000256" key="2">
    <source>
        <dbReference type="ARBA" id="ARBA00022679"/>
    </source>
</evidence>
<organism evidence="4">
    <name type="scientific">Campylobacter coli</name>
    <dbReference type="NCBI Taxonomy" id="195"/>
    <lineage>
        <taxon>Bacteria</taxon>
        <taxon>Pseudomonadati</taxon>
        <taxon>Campylobacterota</taxon>
        <taxon>Epsilonproteobacteria</taxon>
        <taxon>Campylobacterales</taxon>
        <taxon>Campylobacteraceae</taxon>
        <taxon>Campylobacter</taxon>
    </lineage>
</organism>
<reference evidence="4" key="1">
    <citation type="submission" date="2018-05" db="EMBL/GenBank/DDBJ databases">
        <authorList>
            <consortium name="GenomeTrakr network: Whole genome sequencing for foodborne pathogen traceback"/>
        </authorList>
    </citation>
    <scope>NUCLEOTIDE SEQUENCE</scope>
    <source>
        <strain evidence="4">NC_C3488</strain>
    </source>
</reference>
<evidence type="ECO:0000313" key="5">
    <source>
        <dbReference type="EMBL" id="ECR3143989.1"/>
    </source>
</evidence>
<dbReference type="PANTHER" id="PTHR13778:SF47">
    <property type="entry name" value="LIPOPOLYSACCHARIDE 1,3-GALACTOSYLTRANSFERASE"/>
    <property type="match status" value="1"/>
</dbReference>
<dbReference type="Gene3D" id="3.90.550.10">
    <property type="entry name" value="Spore Coat Polysaccharide Biosynthesis Protein SpsA, Chain A"/>
    <property type="match status" value="1"/>
</dbReference>
<dbReference type="EMBL" id="AACIFC010000069">
    <property type="protein sequence ID" value="EAK6720056.1"/>
    <property type="molecule type" value="Genomic_DNA"/>
</dbReference>
<dbReference type="InterPro" id="IPR002495">
    <property type="entry name" value="Glyco_trans_8"/>
</dbReference>